<evidence type="ECO:0000256" key="4">
    <source>
        <dbReference type="ARBA" id="ARBA00022723"/>
    </source>
</evidence>
<evidence type="ECO:0000313" key="9">
    <source>
        <dbReference type="EMBL" id="KAL3825636.1"/>
    </source>
</evidence>
<name>A0ABD3SM27_9LAMI</name>
<evidence type="ECO:0000256" key="1">
    <source>
        <dbReference type="ARBA" id="ARBA00001954"/>
    </source>
</evidence>
<keyword evidence="4" id="KW-0479">Metal-binding</keyword>
<dbReference type="InterPro" id="IPR012864">
    <property type="entry name" value="PCO/ADO"/>
</dbReference>
<comment type="catalytic activity">
    <reaction evidence="7">
        <text>L-cysteine + O2 = 3-sulfino-L-alanine + H(+)</text>
        <dbReference type="Rhea" id="RHEA:20441"/>
        <dbReference type="ChEBI" id="CHEBI:15378"/>
        <dbReference type="ChEBI" id="CHEBI:15379"/>
        <dbReference type="ChEBI" id="CHEBI:35235"/>
        <dbReference type="ChEBI" id="CHEBI:61085"/>
        <dbReference type="EC" id="1.13.11.20"/>
    </reaction>
    <physiologicalReaction direction="left-to-right" evidence="7">
        <dbReference type="Rhea" id="RHEA:20442"/>
    </physiologicalReaction>
</comment>
<sequence>MAMVGEGGGTLSELYNSSKRLSMKTRDSLERLERLEYTSSSSSSLSSSNAVVTGSTDDQAAAAIRRDIIQIQSICSEMDRLWRSIASKPQRDLWKRKVEQVSEEAESFRASLDKYISRHQKRVQEAQERAELLGRANGDSHVLRIFDDQVQAAESVRRSSRVLEETFATGVAILSKYSEQRDHLKRAQRKALDVLNTLGLSNSLLRLIERRNRLDKWIKRSGVVGHVNKAIKKRKCKGKIRGVHLKRNVEVVSLTLQRVFDSCRQVFQGPGTVPCPVDVQKLRHVLDNMKPEDVGLNSDLRFFKLKSEVEGTPRVASATIHKCEKFELSLFFLPANAVIPLHNHPEMTVFSKLLLGTMHIKAYDWVQPPPLDSDRSTSPSKRRLAKLTSNRTFTAPSDASVLYPTSGGNIHEFRAMTPCAVLDVIGPPYSKDDGRDCSYYKDTPVKEEDGSCSYGWLEEIETPKESEMDAIEYMGPQIIKPCT</sequence>
<evidence type="ECO:0000256" key="8">
    <source>
        <dbReference type="SAM" id="Coils"/>
    </source>
</evidence>
<proteinExistence type="inferred from homology"/>
<comment type="similarity">
    <text evidence="2">Belongs to the cysteine dioxygenase family.</text>
</comment>
<keyword evidence="8" id="KW-0175">Coiled coil</keyword>
<evidence type="ECO:0000256" key="5">
    <source>
        <dbReference type="ARBA" id="ARBA00023002"/>
    </source>
</evidence>
<keyword evidence="6" id="KW-0408">Iron</keyword>
<keyword evidence="5" id="KW-0560">Oxidoreductase</keyword>
<dbReference type="GO" id="GO:0017172">
    <property type="term" value="F:cysteine dioxygenase activity"/>
    <property type="evidence" value="ECO:0007669"/>
    <property type="project" value="UniProtKB-EC"/>
</dbReference>
<gene>
    <name evidence="9" type="ORF">ACJIZ3_021665</name>
</gene>
<feature type="coiled-coil region" evidence="8">
    <location>
        <begin position="109"/>
        <end position="136"/>
    </location>
</feature>
<organism evidence="9 10">
    <name type="scientific">Penstemon smallii</name>
    <dbReference type="NCBI Taxonomy" id="265156"/>
    <lineage>
        <taxon>Eukaryota</taxon>
        <taxon>Viridiplantae</taxon>
        <taxon>Streptophyta</taxon>
        <taxon>Embryophyta</taxon>
        <taxon>Tracheophyta</taxon>
        <taxon>Spermatophyta</taxon>
        <taxon>Magnoliopsida</taxon>
        <taxon>eudicotyledons</taxon>
        <taxon>Gunneridae</taxon>
        <taxon>Pentapetalae</taxon>
        <taxon>asterids</taxon>
        <taxon>lamiids</taxon>
        <taxon>Lamiales</taxon>
        <taxon>Plantaginaceae</taxon>
        <taxon>Cheloneae</taxon>
        <taxon>Penstemon</taxon>
    </lineage>
</organism>
<evidence type="ECO:0000256" key="7">
    <source>
        <dbReference type="ARBA" id="ARBA00024284"/>
    </source>
</evidence>
<dbReference type="AlphaFoldDB" id="A0ABD3SM27"/>
<dbReference type="SUPFAM" id="SSF51182">
    <property type="entry name" value="RmlC-like cupins"/>
    <property type="match status" value="1"/>
</dbReference>
<evidence type="ECO:0000256" key="2">
    <source>
        <dbReference type="ARBA" id="ARBA00006622"/>
    </source>
</evidence>
<dbReference type="Pfam" id="PF12352">
    <property type="entry name" value="V-SNARE_C"/>
    <property type="match status" value="1"/>
</dbReference>
<dbReference type="GO" id="GO:0070483">
    <property type="term" value="P:detection of hypoxia"/>
    <property type="evidence" value="ECO:0007669"/>
    <property type="project" value="UniProtKB-ARBA"/>
</dbReference>
<dbReference type="GO" id="GO:0046872">
    <property type="term" value="F:metal ion binding"/>
    <property type="evidence" value="ECO:0007669"/>
    <property type="project" value="UniProtKB-KW"/>
</dbReference>
<protein>
    <recommendedName>
        <fullName evidence="3">cysteine dioxygenase</fullName>
        <ecNumber evidence="3">1.13.11.20</ecNumber>
    </recommendedName>
</protein>
<dbReference type="EC" id="1.13.11.20" evidence="3"/>
<dbReference type="PANTHER" id="PTHR22966">
    <property type="entry name" value="2-AMINOETHANETHIOL DIOXYGENASE"/>
    <property type="match status" value="1"/>
</dbReference>
<dbReference type="EMBL" id="JBJXBP010000006">
    <property type="protein sequence ID" value="KAL3825636.1"/>
    <property type="molecule type" value="Genomic_DNA"/>
</dbReference>
<keyword evidence="10" id="KW-1185">Reference proteome</keyword>
<comment type="cofactor">
    <cofactor evidence="1">
        <name>Fe(2+)</name>
        <dbReference type="ChEBI" id="CHEBI:29033"/>
    </cofactor>
</comment>
<dbReference type="Gene3D" id="1.20.5.110">
    <property type="match status" value="1"/>
</dbReference>
<evidence type="ECO:0000313" key="10">
    <source>
        <dbReference type="Proteomes" id="UP001634393"/>
    </source>
</evidence>
<dbReference type="InterPro" id="IPR011051">
    <property type="entry name" value="RmlC_Cupin_sf"/>
</dbReference>
<dbReference type="PANTHER" id="PTHR22966:SF63">
    <property type="entry name" value="CYSTEINE DIOXYGENASE"/>
    <property type="match status" value="1"/>
</dbReference>
<dbReference type="Proteomes" id="UP001634393">
    <property type="component" value="Unassembled WGS sequence"/>
</dbReference>
<dbReference type="CDD" id="cd20289">
    <property type="entry name" value="cupin_ADO"/>
    <property type="match status" value="1"/>
</dbReference>
<dbReference type="InterPro" id="IPR014710">
    <property type="entry name" value="RmlC-like_jellyroll"/>
</dbReference>
<reference evidence="9 10" key="1">
    <citation type="submission" date="2024-12" db="EMBL/GenBank/DDBJ databases">
        <title>The unique morphological basis and parallel evolutionary history of personate flowers in Penstemon.</title>
        <authorList>
            <person name="Depatie T.H."/>
            <person name="Wessinger C.A."/>
        </authorList>
    </citation>
    <scope>NUCLEOTIDE SEQUENCE [LARGE SCALE GENOMIC DNA]</scope>
    <source>
        <strain evidence="9">WTNN_2</strain>
        <tissue evidence="9">Leaf</tissue>
    </source>
</reference>
<evidence type="ECO:0000256" key="3">
    <source>
        <dbReference type="ARBA" id="ARBA00013133"/>
    </source>
</evidence>
<accession>A0ABD3SM27</accession>
<evidence type="ECO:0000256" key="6">
    <source>
        <dbReference type="ARBA" id="ARBA00023004"/>
    </source>
</evidence>
<dbReference type="CDD" id="cd15863">
    <property type="entry name" value="SNARE_GS27"/>
    <property type="match status" value="1"/>
</dbReference>
<dbReference type="SUPFAM" id="SSF58038">
    <property type="entry name" value="SNARE fusion complex"/>
    <property type="match status" value="1"/>
</dbReference>
<dbReference type="Pfam" id="PF07847">
    <property type="entry name" value="PCO_ADO"/>
    <property type="match status" value="1"/>
</dbReference>
<dbReference type="Gene3D" id="2.60.120.10">
    <property type="entry name" value="Jelly Rolls"/>
    <property type="match status" value="1"/>
</dbReference>
<comment type="caution">
    <text evidence="9">The sequence shown here is derived from an EMBL/GenBank/DDBJ whole genome shotgun (WGS) entry which is preliminary data.</text>
</comment>